<keyword evidence="13" id="KW-1185">Reference proteome</keyword>
<dbReference type="PANTHER" id="PTHR46925:SF2">
    <property type="entry name" value="G-PROTEIN COUPLED RECEPTOR TKR-1-RELATED"/>
    <property type="match status" value="1"/>
</dbReference>
<feature type="transmembrane region" description="Helical" evidence="11">
    <location>
        <begin position="466"/>
        <end position="484"/>
    </location>
</feature>
<sequence>MSLVNLYCSSKRILNFYLIKSDANFNKSKTFVSTNRSSSLLVEDDLPKVFSPLIVKVLPKATLESTMPTSNHLGNEDNNIANKISPSIFIIYITNHPAMKTDLNSPTADRTRAHPVSTEMEAQTVDDNLLRNCTAMVLSAEFERSPKELERYNATALLAILGETLRAAGLTMSKRTMAKDRLHDCVYPMPEPSHNISTWHKLVWSTVFSAMLIVAIAGNSIVIWIVTAHRRMRTVTNCYMVSLSISDLLMASLNCVPNLIYMLNSDWAFGLELCMASNFIAYCTVATSVFTLVAITLNRYMAIVHPLRHRRSRTRTRTVLVFTWLISVFLAMPCILYSDIKTKRYMNGELRRVCYILWPDGRYPNSKTEYIYNILFLCVTYIIPLAVMAVCYTIMGRELWGGKAIGQMTQRHMESIKSKRKVVRMFAVVVTIFLICWLPYHSYFVYAYHNKDIVVKAYVQDLFLSFYWLAMSNSMVNPIIYYWMNPRFRAYFKLIICYCGGLRNSDKESIDLNVIRMNGESHYYLTRSKSGPVSLAVQHLRRQPDTRVLCLPRDYNEVVRYPRAATRDDQTETEPINRISRLQRLRKTRNLTTKTLI</sequence>
<dbReference type="GeneID" id="112687439"/>
<dbReference type="GO" id="GO:0004995">
    <property type="term" value="F:tachykinin receptor activity"/>
    <property type="evidence" value="ECO:0007669"/>
    <property type="project" value="InterPro"/>
</dbReference>
<evidence type="ECO:0000256" key="10">
    <source>
        <dbReference type="RuleBase" id="RU000688"/>
    </source>
</evidence>
<dbReference type="PRINTS" id="PR00244">
    <property type="entry name" value="NEUROKININR"/>
</dbReference>
<feature type="transmembrane region" description="Helical" evidence="11">
    <location>
        <begin position="318"/>
        <end position="338"/>
    </location>
</feature>
<dbReference type="Gene3D" id="1.20.1070.10">
    <property type="entry name" value="Rhodopsin 7-helix transmembrane proteins"/>
    <property type="match status" value="1"/>
</dbReference>
<dbReference type="PROSITE" id="PS50262">
    <property type="entry name" value="G_PROTEIN_RECEP_F1_2"/>
    <property type="match status" value="1"/>
</dbReference>
<evidence type="ECO:0000256" key="6">
    <source>
        <dbReference type="ARBA" id="ARBA00023040"/>
    </source>
</evidence>
<keyword evidence="6 10" id="KW-0297">G-protein coupled receptor</keyword>
<keyword evidence="4 10" id="KW-0812">Transmembrane</keyword>
<keyword evidence="8 10" id="KW-0675">Receptor</keyword>
<dbReference type="PROSITE" id="PS00237">
    <property type="entry name" value="G_PROTEIN_RECEP_F1_1"/>
    <property type="match status" value="1"/>
</dbReference>
<dbReference type="SUPFAM" id="SSF81321">
    <property type="entry name" value="Family A G protein-coupled receptor-like"/>
    <property type="match status" value="1"/>
</dbReference>
<dbReference type="InterPro" id="IPR000276">
    <property type="entry name" value="GPCR_Rhodpsn"/>
</dbReference>
<proteinExistence type="inferred from homology"/>
<dbReference type="AlphaFoldDB" id="A0A8B8FZX9"/>
<keyword evidence="5 11" id="KW-1133">Transmembrane helix</keyword>
<feature type="transmembrane region" description="Helical" evidence="11">
    <location>
        <begin position="422"/>
        <end position="446"/>
    </location>
</feature>
<comment type="similarity">
    <text evidence="2 10">Belongs to the G-protein coupled receptor 1 family.</text>
</comment>
<evidence type="ECO:0000256" key="8">
    <source>
        <dbReference type="ARBA" id="ARBA00023170"/>
    </source>
</evidence>
<evidence type="ECO:0000256" key="7">
    <source>
        <dbReference type="ARBA" id="ARBA00023136"/>
    </source>
</evidence>
<evidence type="ECO:0000256" key="1">
    <source>
        <dbReference type="ARBA" id="ARBA00004651"/>
    </source>
</evidence>
<comment type="subcellular location">
    <subcellularLocation>
        <location evidence="1">Cell membrane</location>
        <topology evidence="1">Multi-pass membrane protein</topology>
    </subcellularLocation>
</comment>
<dbReference type="PRINTS" id="PR00237">
    <property type="entry name" value="GPCRRHODOPSN"/>
</dbReference>
<dbReference type="CDD" id="cd15390">
    <property type="entry name" value="7tmA_TACR"/>
    <property type="match status" value="1"/>
</dbReference>
<protein>
    <submittedName>
        <fullName evidence="14">Tachykinin-like peptides receptor 86C isoform X1</fullName>
    </submittedName>
</protein>
<dbReference type="Pfam" id="PF00001">
    <property type="entry name" value="7tm_1"/>
    <property type="match status" value="1"/>
</dbReference>
<keyword evidence="7 11" id="KW-0472">Membrane</keyword>
<evidence type="ECO:0000256" key="11">
    <source>
        <dbReference type="SAM" id="Phobius"/>
    </source>
</evidence>
<evidence type="ECO:0000313" key="14">
    <source>
        <dbReference type="RefSeq" id="XP_025415940.1"/>
    </source>
</evidence>
<organism evidence="13 14">
    <name type="scientific">Sipha flava</name>
    <name type="common">yellow sugarcane aphid</name>
    <dbReference type="NCBI Taxonomy" id="143950"/>
    <lineage>
        <taxon>Eukaryota</taxon>
        <taxon>Metazoa</taxon>
        <taxon>Ecdysozoa</taxon>
        <taxon>Arthropoda</taxon>
        <taxon>Hexapoda</taxon>
        <taxon>Insecta</taxon>
        <taxon>Pterygota</taxon>
        <taxon>Neoptera</taxon>
        <taxon>Paraneoptera</taxon>
        <taxon>Hemiptera</taxon>
        <taxon>Sternorrhyncha</taxon>
        <taxon>Aphidomorpha</taxon>
        <taxon>Aphidoidea</taxon>
        <taxon>Aphididae</taxon>
        <taxon>Sipha</taxon>
    </lineage>
</organism>
<dbReference type="SMART" id="SM01381">
    <property type="entry name" value="7TM_GPCR_Srsx"/>
    <property type="match status" value="1"/>
</dbReference>
<dbReference type="PANTHER" id="PTHR46925">
    <property type="entry name" value="G-PROTEIN COUPLED RECEPTOR TKR-1-RELATED"/>
    <property type="match status" value="1"/>
</dbReference>
<evidence type="ECO:0000256" key="4">
    <source>
        <dbReference type="ARBA" id="ARBA00022692"/>
    </source>
</evidence>
<accession>A0A8B8FZX9</accession>
<evidence type="ECO:0000256" key="3">
    <source>
        <dbReference type="ARBA" id="ARBA00022475"/>
    </source>
</evidence>
<keyword evidence="3" id="KW-1003">Cell membrane</keyword>
<dbReference type="GO" id="GO:0005886">
    <property type="term" value="C:plasma membrane"/>
    <property type="evidence" value="ECO:0007669"/>
    <property type="project" value="UniProtKB-SubCell"/>
</dbReference>
<feature type="transmembrane region" description="Helical" evidence="11">
    <location>
        <begin position="370"/>
        <end position="395"/>
    </location>
</feature>
<evidence type="ECO:0000256" key="5">
    <source>
        <dbReference type="ARBA" id="ARBA00022989"/>
    </source>
</evidence>
<dbReference type="InterPro" id="IPR001681">
    <property type="entry name" value="Neurokn_rcpt"/>
</dbReference>
<dbReference type="RefSeq" id="XP_025415940.1">
    <property type="nucleotide sequence ID" value="XM_025560155.1"/>
</dbReference>
<feature type="domain" description="G-protein coupled receptors family 1 profile" evidence="12">
    <location>
        <begin position="218"/>
        <end position="481"/>
    </location>
</feature>
<feature type="transmembrane region" description="Helical" evidence="11">
    <location>
        <begin position="279"/>
        <end position="297"/>
    </location>
</feature>
<gene>
    <name evidence="14" type="primary">LOC112687439</name>
</gene>
<feature type="transmembrane region" description="Helical" evidence="11">
    <location>
        <begin position="238"/>
        <end position="259"/>
    </location>
</feature>
<feature type="transmembrane region" description="Helical" evidence="11">
    <location>
        <begin position="202"/>
        <end position="226"/>
    </location>
</feature>
<evidence type="ECO:0000259" key="12">
    <source>
        <dbReference type="PROSITE" id="PS50262"/>
    </source>
</evidence>
<evidence type="ECO:0000256" key="2">
    <source>
        <dbReference type="ARBA" id="ARBA00010663"/>
    </source>
</evidence>
<name>A0A8B8FZX9_9HEMI</name>
<reference evidence="14" key="1">
    <citation type="submission" date="2025-08" db="UniProtKB">
        <authorList>
            <consortium name="RefSeq"/>
        </authorList>
    </citation>
    <scope>IDENTIFICATION</scope>
    <source>
        <tissue evidence="14">Whole body</tissue>
    </source>
</reference>
<evidence type="ECO:0000313" key="13">
    <source>
        <dbReference type="Proteomes" id="UP000694846"/>
    </source>
</evidence>
<keyword evidence="9 10" id="KW-0807">Transducer</keyword>
<evidence type="ECO:0000256" key="9">
    <source>
        <dbReference type="ARBA" id="ARBA00023224"/>
    </source>
</evidence>
<dbReference type="OrthoDB" id="5981855at2759"/>
<dbReference type="Proteomes" id="UP000694846">
    <property type="component" value="Unplaced"/>
</dbReference>
<dbReference type="InterPro" id="IPR017452">
    <property type="entry name" value="GPCR_Rhodpsn_7TM"/>
</dbReference>